<dbReference type="InterPro" id="IPR013766">
    <property type="entry name" value="Thioredoxin_domain"/>
</dbReference>
<dbReference type="CDD" id="cd02966">
    <property type="entry name" value="TlpA_like_family"/>
    <property type="match status" value="1"/>
</dbReference>
<proteinExistence type="predicted"/>
<dbReference type="Proteomes" id="UP001610063">
    <property type="component" value="Unassembled WGS sequence"/>
</dbReference>
<feature type="domain" description="Thioredoxin" evidence="2">
    <location>
        <begin position="52"/>
        <end position="190"/>
    </location>
</feature>
<dbReference type="RefSeq" id="WP_159584846.1">
    <property type="nucleotide sequence ID" value="NZ_JBIPKE010000017.1"/>
</dbReference>
<evidence type="ECO:0000313" key="4">
    <source>
        <dbReference type="Proteomes" id="UP001610063"/>
    </source>
</evidence>
<dbReference type="InterPro" id="IPR036249">
    <property type="entry name" value="Thioredoxin-like_sf"/>
</dbReference>
<comment type="caution">
    <text evidence="3">The sequence shown here is derived from an EMBL/GenBank/DDBJ whole genome shotgun (WGS) entry which is preliminary data.</text>
</comment>
<sequence>MSKKSYRKELIEWTIIVVVGLTLYVTGLHTEVIGQIQRVVLATGIMQPEADDEKATASYDLRLSNIAGKPVSFSTFRGQTIFLNFWATWCPPCIAEMPDIEDLYQKMGKDVTFVMISLDEDRDKARRFVDRKGFELPVYFLESPLPSPYNPSSIPTTYVISPDGQVVLTRHGMAKYDTEEFRAFLSTLTPK</sequence>
<dbReference type="EMBL" id="JBIPKE010000017">
    <property type="protein sequence ID" value="MFH6984396.1"/>
    <property type="molecule type" value="Genomic_DNA"/>
</dbReference>
<keyword evidence="1" id="KW-1133">Transmembrane helix</keyword>
<dbReference type="InterPro" id="IPR013740">
    <property type="entry name" value="Redoxin"/>
</dbReference>
<evidence type="ECO:0000259" key="2">
    <source>
        <dbReference type="PROSITE" id="PS51352"/>
    </source>
</evidence>
<protein>
    <submittedName>
        <fullName evidence="3">TlpA family protein disulfide reductase</fullName>
    </submittedName>
</protein>
<name>A0ABW7NAM2_9BACT</name>
<dbReference type="Gene3D" id="3.40.30.10">
    <property type="entry name" value="Glutaredoxin"/>
    <property type="match status" value="1"/>
</dbReference>
<organism evidence="3 4">
    <name type="scientific">Marinoscillum luteum</name>
    <dbReference type="NCBI Taxonomy" id="861051"/>
    <lineage>
        <taxon>Bacteria</taxon>
        <taxon>Pseudomonadati</taxon>
        <taxon>Bacteroidota</taxon>
        <taxon>Cytophagia</taxon>
        <taxon>Cytophagales</taxon>
        <taxon>Reichenbachiellaceae</taxon>
        <taxon>Marinoscillum</taxon>
    </lineage>
</organism>
<accession>A0ABW7NAM2</accession>
<evidence type="ECO:0000313" key="3">
    <source>
        <dbReference type="EMBL" id="MFH6984396.1"/>
    </source>
</evidence>
<reference evidence="3 4" key="1">
    <citation type="journal article" date="2013" name="Int. J. Syst. Evol. Microbiol.">
        <title>Marinoscillum luteum sp. nov., isolated from marine sediment.</title>
        <authorList>
            <person name="Cha I.T."/>
            <person name="Park S.J."/>
            <person name="Kim S.J."/>
            <person name="Kim J.G."/>
            <person name="Jung M.Y."/>
            <person name="Shin K.S."/>
            <person name="Kwon K.K."/>
            <person name="Yang S.H."/>
            <person name="Seo Y.S."/>
            <person name="Rhee S.K."/>
        </authorList>
    </citation>
    <scope>NUCLEOTIDE SEQUENCE [LARGE SCALE GENOMIC DNA]</scope>
    <source>
        <strain evidence="3 4">KCTC 23939</strain>
    </source>
</reference>
<dbReference type="SUPFAM" id="SSF52833">
    <property type="entry name" value="Thioredoxin-like"/>
    <property type="match status" value="1"/>
</dbReference>
<dbReference type="PROSITE" id="PS51352">
    <property type="entry name" value="THIOREDOXIN_2"/>
    <property type="match status" value="1"/>
</dbReference>
<dbReference type="PANTHER" id="PTHR42852:SF17">
    <property type="entry name" value="THIOREDOXIN-LIKE PROTEIN HI_1115"/>
    <property type="match status" value="1"/>
</dbReference>
<dbReference type="PANTHER" id="PTHR42852">
    <property type="entry name" value="THIOL:DISULFIDE INTERCHANGE PROTEIN DSBE"/>
    <property type="match status" value="1"/>
</dbReference>
<dbReference type="Pfam" id="PF08534">
    <property type="entry name" value="Redoxin"/>
    <property type="match status" value="1"/>
</dbReference>
<dbReference type="InterPro" id="IPR050553">
    <property type="entry name" value="Thioredoxin_ResA/DsbE_sf"/>
</dbReference>
<keyword evidence="4" id="KW-1185">Reference proteome</keyword>
<keyword evidence="1" id="KW-0812">Transmembrane</keyword>
<keyword evidence="1" id="KW-0472">Membrane</keyword>
<feature type="transmembrane region" description="Helical" evidence="1">
    <location>
        <begin position="10"/>
        <end position="28"/>
    </location>
</feature>
<evidence type="ECO:0000256" key="1">
    <source>
        <dbReference type="SAM" id="Phobius"/>
    </source>
</evidence>
<gene>
    <name evidence="3" type="ORF">ACHKAR_13165</name>
</gene>